<dbReference type="InterPro" id="IPR036737">
    <property type="entry name" value="OmpA-like_sf"/>
</dbReference>
<dbReference type="STRING" id="315423.SAMN04488020_106216"/>
<evidence type="ECO:0000313" key="7">
    <source>
        <dbReference type="Proteomes" id="UP000193870"/>
    </source>
</evidence>
<evidence type="ECO:0000256" key="4">
    <source>
        <dbReference type="SAM" id="MobiDB-lite"/>
    </source>
</evidence>
<proteinExistence type="predicted"/>
<protein>
    <submittedName>
        <fullName evidence="6">Outer membrane porin F</fullName>
    </submittedName>
</protein>
<dbReference type="Gene3D" id="3.30.1330.60">
    <property type="entry name" value="OmpA-like domain"/>
    <property type="match status" value="1"/>
</dbReference>
<dbReference type="PANTHER" id="PTHR30329">
    <property type="entry name" value="STATOR ELEMENT OF FLAGELLAR MOTOR COMPLEX"/>
    <property type="match status" value="1"/>
</dbReference>
<gene>
    <name evidence="6" type="primary">oprF_2</name>
    <name evidence="6" type="ORF">PAM7066_02450</name>
</gene>
<dbReference type="EMBL" id="FWFV01000006">
    <property type="protein sequence ID" value="SLN52481.1"/>
    <property type="molecule type" value="Genomic_DNA"/>
</dbReference>
<comment type="subcellular location">
    <subcellularLocation>
        <location evidence="1">Cell outer membrane</location>
    </subcellularLocation>
</comment>
<reference evidence="6 7" key="1">
    <citation type="submission" date="2017-03" db="EMBL/GenBank/DDBJ databases">
        <authorList>
            <person name="Afonso C.L."/>
            <person name="Miller P.J."/>
            <person name="Scott M.A."/>
            <person name="Spackman E."/>
            <person name="Goraichik I."/>
            <person name="Dimitrov K.M."/>
            <person name="Suarez D.L."/>
            <person name="Swayne D.E."/>
        </authorList>
    </citation>
    <scope>NUCLEOTIDE SEQUENCE [LARGE SCALE GENOMIC DNA]</scope>
    <source>
        <strain evidence="6 7">CECT 7066</strain>
    </source>
</reference>
<dbReference type="Pfam" id="PF00691">
    <property type="entry name" value="OmpA"/>
    <property type="match status" value="1"/>
</dbReference>
<dbReference type="PRINTS" id="PR01021">
    <property type="entry name" value="OMPADOMAIN"/>
</dbReference>
<evidence type="ECO:0000259" key="5">
    <source>
        <dbReference type="PROSITE" id="PS51123"/>
    </source>
</evidence>
<evidence type="ECO:0000313" key="6">
    <source>
        <dbReference type="EMBL" id="SLN52481.1"/>
    </source>
</evidence>
<dbReference type="AlphaFoldDB" id="A0A1Y5SZT5"/>
<dbReference type="OrthoDB" id="9792021at2"/>
<sequence>MVHFERSAPRYRGGAIKWMLGVVLILWGGAAAALTLDLPPSAEATERIVETRRISLPDGPWGDGSQPARAAEGRITRAAWRVPGQTAPTELVAPLREQLRSAGFETIYDCANSECGGYDFRFALDLLPAPAMFVDLGAFRYLLAEGPEGALVSILASRGQGAGYVHVTEVGEAEPLVTVADDAPAAPVWETLRTEGRVVLDDLVFATGAVTLDGGPFGSLDALAEGLAADPGTRIALVGHTDTEGGLEANLDLSELRAQAVRQALIQDHGVAPARVEARGVAYLAPRAPNDSPEGRAANRRVEAVLTD</sequence>
<accession>A0A1Y5SZT5</accession>
<feature type="domain" description="OmpA-like" evidence="5">
    <location>
        <begin position="192"/>
        <end position="308"/>
    </location>
</feature>
<keyword evidence="2 3" id="KW-0472">Membrane</keyword>
<keyword evidence="7" id="KW-1185">Reference proteome</keyword>
<dbReference type="InterPro" id="IPR006664">
    <property type="entry name" value="OMP_bac"/>
</dbReference>
<dbReference type="PROSITE" id="PS51123">
    <property type="entry name" value="OMPA_2"/>
    <property type="match status" value="1"/>
</dbReference>
<dbReference type="InterPro" id="IPR006665">
    <property type="entry name" value="OmpA-like"/>
</dbReference>
<dbReference type="SUPFAM" id="SSF103088">
    <property type="entry name" value="OmpA-like"/>
    <property type="match status" value="1"/>
</dbReference>
<dbReference type="InterPro" id="IPR050330">
    <property type="entry name" value="Bact_OuterMem_StrucFunc"/>
</dbReference>
<feature type="region of interest" description="Disordered" evidence="4">
    <location>
        <begin position="287"/>
        <end position="308"/>
    </location>
</feature>
<dbReference type="Proteomes" id="UP000193870">
    <property type="component" value="Unassembled WGS sequence"/>
</dbReference>
<dbReference type="GO" id="GO:0009279">
    <property type="term" value="C:cell outer membrane"/>
    <property type="evidence" value="ECO:0007669"/>
    <property type="project" value="UniProtKB-SubCell"/>
</dbReference>
<dbReference type="CDD" id="cd07185">
    <property type="entry name" value="OmpA_C-like"/>
    <property type="match status" value="1"/>
</dbReference>
<evidence type="ECO:0000256" key="2">
    <source>
        <dbReference type="ARBA" id="ARBA00023136"/>
    </source>
</evidence>
<dbReference type="PANTHER" id="PTHR30329:SF20">
    <property type="entry name" value="EXPORTED PROTEIN"/>
    <property type="match status" value="1"/>
</dbReference>
<evidence type="ECO:0000256" key="1">
    <source>
        <dbReference type="ARBA" id="ARBA00004442"/>
    </source>
</evidence>
<dbReference type="RefSeq" id="WP_085854425.1">
    <property type="nucleotide sequence ID" value="NZ_FOPF01000006.1"/>
</dbReference>
<name>A0A1Y5SZT5_9RHOB</name>
<evidence type="ECO:0000256" key="3">
    <source>
        <dbReference type="PROSITE-ProRule" id="PRU00473"/>
    </source>
</evidence>
<organism evidence="6 7">
    <name type="scientific">Palleronia marisminoris</name>
    <dbReference type="NCBI Taxonomy" id="315423"/>
    <lineage>
        <taxon>Bacteria</taxon>
        <taxon>Pseudomonadati</taxon>
        <taxon>Pseudomonadota</taxon>
        <taxon>Alphaproteobacteria</taxon>
        <taxon>Rhodobacterales</taxon>
        <taxon>Roseobacteraceae</taxon>
        <taxon>Palleronia</taxon>
    </lineage>
</organism>